<sequence length="1107" mass="126619">MTKKSCEKHKIFNYYCDDCQEINRKYEIKQKVKRLERGDFEILDADRAPPRRKFPQLDIFRGKQKIGKYLKYIIPVIIIVVVILSIVWFWPAWMGPIRLNAQLYDSKVNYINTKVNFYEFYFLNFWSINFFFNKTALMGAIIGCIIMSLPPNQNFLAIIGTKLRFGKPSRLKSLIFWWTAGFVLFYLIGMILDFDGSFSWMMYLIELGEYETAPLMIFFDAFDVLSNQTNIDIQFIFVYARVYLPLIYYVFAICGFRIILNIVSNYYLRRNDYKILTNALLLSGLIFGALFFSLPTFPLNGIHLIQMWSLLLAFFILIGASIPAYIVGRKVIARNPKKNIFLRKQQIRIGVLVGGLVILILIPVMISIGPMITISNTAVYSEYEWDRKINREIMWTRASAGLDMFEERPISNFTLSSSPENDTQMINQIRQFDQYFAVQSLAAKIGTTYEGLADSDIVYLNGTEYWVAPKTIRLSQFSDDPVATNTELYDHVEGFLAMDTSTGELVNVTSIFNIAEDYPIFFGESESERFLESQGFLPGLGAYDNNILLGTEWAGEIENNNYVYEAAPDGSLVGLEDFWFNIGLGLGFGYVFEGGAHQYLINRNVKNRVQSILLPQLTIDNDPYLVFDSQNGKMYYVVSIYTSIDIGSYSKSPLLRFLGVSVVDVINGELTFYKNPALIESEADPMYDVWKYYLNRYDWGEVPSWLKNQLRYPEDLFEAQLRANYVYHVEELKTWKRGDDFHERPENGDLFYIETDLGNGIEFVGLDLVEYRGTEARTLAGMYVVRHGDNFGEALFYHTRNATENLIGPKTARDTYQTEATQEISLIANARMGNTLLYPLGGSVYYYIPTYSTVGGLQQLKLAGFVEAFTRQVGYGSDADEAYDALGNFGPRTFTLTSDAGNPDIDGLFKLNWTQSKFAETYTVYRNDTLLAGDLPDSQTTYTVSGIDTGSYEFYITASNEFGNTTTNRITIEVKRFAIYYQFDIDNIITLPDDLASFRIQLENFNETIDAEGYNVKVNLSLFRVGGGNFSILVPPSTIIENSSFIYGAYSGMHFTLVNTTLFSGEGIILNGFVNSTRTDIIIRYRWTLIVNDIIIYTSEERFITVT</sequence>
<feature type="transmembrane region" description="Helical" evidence="5">
    <location>
        <begin position="275"/>
        <end position="295"/>
    </location>
</feature>
<keyword evidence="3 5" id="KW-1133">Transmembrane helix</keyword>
<dbReference type="Pfam" id="PF03699">
    <property type="entry name" value="UPF0182"/>
    <property type="match status" value="1"/>
</dbReference>
<evidence type="ECO:0000256" key="1">
    <source>
        <dbReference type="ARBA" id="ARBA00022475"/>
    </source>
</evidence>
<evidence type="ECO:0000256" key="5">
    <source>
        <dbReference type="SAM" id="Phobius"/>
    </source>
</evidence>
<organism evidence="6">
    <name type="scientific">marine sediment metagenome</name>
    <dbReference type="NCBI Taxonomy" id="412755"/>
    <lineage>
        <taxon>unclassified sequences</taxon>
        <taxon>metagenomes</taxon>
        <taxon>ecological metagenomes</taxon>
    </lineage>
</organism>
<dbReference type="InterPro" id="IPR005372">
    <property type="entry name" value="UPF0182"/>
</dbReference>
<proteinExistence type="predicted"/>
<feature type="transmembrane region" description="Helical" evidence="5">
    <location>
        <begin position="171"/>
        <end position="192"/>
    </location>
</feature>
<dbReference type="EMBL" id="LAZR01001622">
    <property type="protein sequence ID" value="KKN41830.1"/>
    <property type="molecule type" value="Genomic_DNA"/>
</dbReference>
<keyword evidence="4 5" id="KW-0472">Membrane</keyword>
<dbReference type="InterPro" id="IPR013783">
    <property type="entry name" value="Ig-like_fold"/>
</dbReference>
<gene>
    <name evidence="6" type="ORF">LCGC14_0719420</name>
</gene>
<evidence type="ECO:0000256" key="3">
    <source>
        <dbReference type="ARBA" id="ARBA00022989"/>
    </source>
</evidence>
<evidence type="ECO:0000256" key="4">
    <source>
        <dbReference type="ARBA" id="ARBA00023136"/>
    </source>
</evidence>
<feature type="transmembrane region" description="Helical" evidence="5">
    <location>
        <begin position="349"/>
        <end position="372"/>
    </location>
</feature>
<comment type="caution">
    <text evidence="6">The sequence shown here is derived from an EMBL/GenBank/DDBJ whole genome shotgun (WGS) entry which is preliminary data.</text>
</comment>
<keyword evidence="1" id="KW-1003">Cell membrane</keyword>
<feature type="transmembrane region" description="Helical" evidence="5">
    <location>
        <begin position="69"/>
        <end position="90"/>
    </location>
</feature>
<dbReference type="Gene3D" id="2.60.40.10">
    <property type="entry name" value="Immunoglobulins"/>
    <property type="match status" value="1"/>
</dbReference>
<dbReference type="AlphaFoldDB" id="A0A0F9QCX6"/>
<accession>A0A0F9QCX6</accession>
<dbReference type="PANTHER" id="PTHR39344">
    <property type="entry name" value="UPF0182 PROTEIN SLL1060"/>
    <property type="match status" value="1"/>
</dbReference>
<reference evidence="6" key="1">
    <citation type="journal article" date="2015" name="Nature">
        <title>Complex archaea that bridge the gap between prokaryotes and eukaryotes.</title>
        <authorList>
            <person name="Spang A."/>
            <person name="Saw J.H."/>
            <person name="Jorgensen S.L."/>
            <person name="Zaremba-Niedzwiedzka K."/>
            <person name="Martijn J."/>
            <person name="Lind A.E."/>
            <person name="van Eijk R."/>
            <person name="Schleper C."/>
            <person name="Guy L."/>
            <person name="Ettema T.J."/>
        </authorList>
    </citation>
    <scope>NUCLEOTIDE SEQUENCE</scope>
</reference>
<feature type="transmembrane region" description="Helical" evidence="5">
    <location>
        <begin position="307"/>
        <end position="328"/>
    </location>
</feature>
<evidence type="ECO:0000256" key="2">
    <source>
        <dbReference type="ARBA" id="ARBA00022692"/>
    </source>
</evidence>
<dbReference type="PANTHER" id="PTHR39344:SF1">
    <property type="entry name" value="UPF0182 PROTEIN SLL1060"/>
    <property type="match status" value="1"/>
</dbReference>
<dbReference type="GO" id="GO:0016020">
    <property type="term" value="C:membrane"/>
    <property type="evidence" value="ECO:0007669"/>
    <property type="project" value="InterPro"/>
</dbReference>
<protein>
    <submittedName>
        <fullName evidence="6">Uncharacterized protein</fullName>
    </submittedName>
</protein>
<dbReference type="GO" id="GO:0005576">
    <property type="term" value="C:extracellular region"/>
    <property type="evidence" value="ECO:0007669"/>
    <property type="project" value="TreeGrafter"/>
</dbReference>
<name>A0A0F9QCX6_9ZZZZ</name>
<keyword evidence="2 5" id="KW-0812">Transmembrane</keyword>
<feature type="transmembrane region" description="Helical" evidence="5">
    <location>
        <begin position="130"/>
        <end position="150"/>
    </location>
</feature>
<feature type="transmembrane region" description="Helical" evidence="5">
    <location>
        <begin position="246"/>
        <end position="268"/>
    </location>
</feature>
<evidence type="ECO:0000313" key="6">
    <source>
        <dbReference type="EMBL" id="KKN41830.1"/>
    </source>
</evidence>